<accession>A0ABP4Y702</accession>
<dbReference type="PANTHER" id="PTHR34107:SF4">
    <property type="entry name" value="SLL1222 PROTEIN"/>
    <property type="match status" value="1"/>
</dbReference>
<dbReference type="InterPro" id="IPR012296">
    <property type="entry name" value="Nuclease_put_TT1808"/>
</dbReference>
<dbReference type="SUPFAM" id="SSF52980">
    <property type="entry name" value="Restriction endonuclease-like"/>
    <property type="match status" value="1"/>
</dbReference>
<proteinExistence type="predicted"/>
<evidence type="ECO:0000259" key="1">
    <source>
        <dbReference type="Pfam" id="PF05685"/>
    </source>
</evidence>
<dbReference type="InterPro" id="IPR008538">
    <property type="entry name" value="Uma2"/>
</dbReference>
<comment type="caution">
    <text evidence="2">The sequence shown here is derived from an EMBL/GenBank/DDBJ whole genome shotgun (WGS) entry which is preliminary data.</text>
</comment>
<feature type="domain" description="Putative restriction endonuclease" evidence="1">
    <location>
        <begin position="17"/>
        <end position="169"/>
    </location>
</feature>
<sequence>MSAVTTLPWGRELTRADLDAMPDDGHRYELLDGVLVVTPAPSLRHQRAVVRLIQILAPALPAGQEVLTAPFDVALATDTVLQPDLLIARIADLTEADLPAAPLLAIEVLSPSTRRFDLFTKRARYEAAGCEHYWVVDPQEPSITAWRLVDDAYAEVGRTVGEEALVVSAPVAVTITPNNLVD</sequence>
<dbReference type="Proteomes" id="UP001499938">
    <property type="component" value="Unassembled WGS sequence"/>
</dbReference>
<organism evidence="2 3">
    <name type="scientific">Nostocoides veronense</name>
    <dbReference type="NCBI Taxonomy" id="330836"/>
    <lineage>
        <taxon>Bacteria</taxon>
        <taxon>Bacillati</taxon>
        <taxon>Actinomycetota</taxon>
        <taxon>Actinomycetes</taxon>
        <taxon>Micrococcales</taxon>
        <taxon>Intrasporangiaceae</taxon>
        <taxon>Nostocoides</taxon>
    </lineage>
</organism>
<dbReference type="PANTHER" id="PTHR34107">
    <property type="entry name" value="SLL0198 PROTEIN-RELATED"/>
    <property type="match status" value="1"/>
</dbReference>
<protein>
    <submittedName>
        <fullName evidence="2">Uma2 family endonuclease</fullName>
    </submittedName>
</protein>
<dbReference type="RefSeq" id="WP_344086183.1">
    <property type="nucleotide sequence ID" value="NZ_BAAAPO010000042.1"/>
</dbReference>
<keyword evidence="3" id="KW-1185">Reference proteome</keyword>
<dbReference type="GO" id="GO:0004519">
    <property type="term" value="F:endonuclease activity"/>
    <property type="evidence" value="ECO:0007669"/>
    <property type="project" value="UniProtKB-KW"/>
</dbReference>
<gene>
    <name evidence="2" type="ORF">GCM10009811_26230</name>
</gene>
<name>A0ABP4Y702_9MICO</name>
<keyword evidence="2" id="KW-0255">Endonuclease</keyword>
<reference evidence="3" key="1">
    <citation type="journal article" date="2019" name="Int. J. Syst. Evol. Microbiol.">
        <title>The Global Catalogue of Microorganisms (GCM) 10K type strain sequencing project: providing services to taxonomists for standard genome sequencing and annotation.</title>
        <authorList>
            <consortium name="The Broad Institute Genomics Platform"/>
            <consortium name="The Broad Institute Genome Sequencing Center for Infectious Disease"/>
            <person name="Wu L."/>
            <person name="Ma J."/>
        </authorList>
    </citation>
    <scope>NUCLEOTIDE SEQUENCE [LARGE SCALE GENOMIC DNA]</scope>
    <source>
        <strain evidence="3">JCM 15592</strain>
    </source>
</reference>
<evidence type="ECO:0000313" key="3">
    <source>
        <dbReference type="Proteomes" id="UP001499938"/>
    </source>
</evidence>
<keyword evidence="2" id="KW-0540">Nuclease</keyword>
<dbReference type="Pfam" id="PF05685">
    <property type="entry name" value="Uma2"/>
    <property type="match status" value="1"/>
</dbReference>
<keyword evidence="2" id="KW-0378">Hydrolase</keyword>
<dbReference type="CDD" id="cd06260">
    <property type="entry name" value="DUF820-like"/>
    <property type="match status" value="1"/>
</dbReference>
<dbReference type="EMBL" id="BAAAPO010000042">
    <property type="protein sequence ID" value="GAA1801274.1"/>
    <property type="molecule type" value="Genomic_DNA"/>
</dbReference>
<dbReference type="Gene3D" id="3.90.1570.10">
    <property type="entry name" value="tt1808, chain A"/>
    <property type="match status" value="1"/>
</dbReference>
<evidence type="ECO:0000313" key="2">
    <source>
        <dbReference type="EMBL" id="GAA1801274.1"/>
    </source>
</evidence>
<dbReference type="InterPro" id="IPR011335">
    <property type="entry name" value="Restrct_endonuc-II-like"/>
</dbReference>